<sequence>TDLLRVDNGNEREQRSEGGRELHGENAKRTVLGFYQVSWEVSEQETWRLGGDFIGGKRYDGRRAPGE</sequence>
<proteinExistence type="predicted"/>
<organism evidence="1 2">
    <name type="scientific">Acaulospora colombiana</name>
    <dbReference type="NCBI Taxonomy" id="27376"/>
    <lineage>
        <taxon>Eukaryota</taxon>
        <taxon>Fungi</taxon>
        <taxon>Fungi incertae sedis</taxon>
        <taxon>Mucoromycota</taxon>
        <taxon>Glomeromycotina</taxon>
        <taxon>Glomeromycetes</taxon>
        <taxon>Diversisporales</taxon>
        <taxon>Acaulosporaceae</taxon>
        <taxon>Acaulospora</taxon>
    </lineage>
</organism>
<evidence type="ECO:0000313" key="1">
    <source>
        <dbReference type="EMBL" id="CAG8722476.1"/>
    </source>
</evidence>
<dbReference type="Proteomes" id="UP000789525">
    <property type="component" value="Unassembled WGS sequence"/>
</dbReference>
<protein>
    <submittedName>
        <fullName evidence="1">11789_t:CDS:1</fullName>
    </submittedName>
</protein>
<evidence type="ECO:0000313" key="2">
    <source>
        <dbReference type="Proteomes" id="UP000789525"/>
    </source>
</evidence>
<comment type="caution">
    <text evidence="1">The sequence shown here is derived from an EMBL/GenBank/DDBJ whole genome shotgun (WGS) entry which is preliminary data.</text>
</comment>
<gene>
    <name evidence="1" type="ORF">ACOLOM_LOCUS11203</name>
</gene>
<keyword evidence="2" id="KW-1185">Reference proteome</keyword>
<reference evidence="1" key="1">
    <citation type="submission" date="2021-06" db="EMBL/GenBank/DDBJ databases">
        <authorList>
            <person name="Kallberg Y."/>
            <person name="Tangrot J."/>
            <person name="Rosling A."/>
        </authorList>
    </citation>
    <scope>NUCLEOTIDE SEQUENCE</scope>
    <source>
        <strain evidence="1">CL356</strain>
    </source>
</reference>
<feature type="non-terminal residue" evidence="1">
    <location>
        <position position="1"/>
    </location>
</feature>
<accession>A0ACA9PU07</accession>
<dbReference type="EMBL" id="CAJVPT010039307">
    <property type="protein sequence ID" value="CAG8722476.1"/>
    <property type="molecule type" value="Genomic_DNA"/>
</dbReference>
<name>A0ACA9PU07_9GLOM</name>